<keyword evidence="2" id="KW-0805">Transcription regulation</keyword>
<dbReference type="FunFam" id="1.10.10.10:FF:000001">
    <property type="entry name" value="LysR family transcriptional regulator"/>
    <property type="match status" value="1"/>
</dbReference>
<evidence type="ECO:0000256" key="4">
    <source>
        <dbReference type="ARBA" id="ARBA00023163"/>
    </source>
</evidence>
<dbReference type="Pfam" id="PF00126">
    <property type="entry name" value="HTH_1"/>
    <property type="match status" value="1"/>
</dbReference>
<organism evidence="6 7">
    <name type="scientific">Salinicola socius</name>
    <dbReference type="NCBI Taxonomy" id="404433"/>
    <lineage>
        <taxon>Bacteria</taxon>
        <taxon>Pseudomonadati</taxon>
        <taxon>Pseudomonadota</taxon>
        <taxon>Gammaproteobacteria</taxon>
        <taxon>Oceanospirillales</taxon>
        <taxon>Halomonadaceae</taxon>
        <taxon>Salinicola</taxon>
    </lineage>
</organism>
<dbReference type="InterPro" id="IPR036390">
    <property type="entry name" value="WH_DNA-bd_sf"/>
</dbReference>
<dbReference type="InterPro" id="IPR000847">
    <property type="entry name" value="LysR_HTH_N"/>
</dbReference>
<name>A0A1Q8SWX7_9GAMM</name>
<dbReference type="EMBL" id="MSDO01000002">
    <property type="protein sequence ID" value="OLO05924.1"/>
    <property type="molecule type" value="Genomic_DNA"/>
</dbReference>
<dbReference type="InterPro" id="IPR036388">
    <property type="entry name" value="WH-like_DNA-bd_sf"/>
</dbReference>
<evidence type="ECO:0000256" key="2">
    <source>
        <dbReference type="ARBA" id="ARBA00023015"/>
    </source>
</evidence>
<keyword evidence="7" id="KW-1185">Reference proteome</keyword>
<evidence type="ECO:0000256" key="3">
    <source>
        <dbReference type="ARBA" id="ARBA00023125"/>
    </source>
</evidence>
<dbReference type="PROSITE" id="PS50931">
    <property type="entry name" value="HTH_LYSR"/>
    <property type="match status" value="1"/>
</dbReference>
<evidence type="ECO:0000259" key="5">
    <source>
        <dbReference type="PROSITE" id="PS50931"/>
    </source>
</evidence>
<dbReference type="Proteomes" id="UP000186878">
    <property type="component" value="Unassembled WGS sequence"/>
</dbReference>
<dbReference type="GO" id="GO:0032993">
    <property type="term" value="C:protein-DNA complex"/>
    <property type="evidence" value="ECO:0007669"/>
    <property type="project" value="TreeGrafter"/>
</dbReference>
<dbReference type="Gene3D" id="1.10.10.10">
    <property type="entry name" value="Winged helix-like DNA-binding domain superfamily/Winged helix DNA-binding domain"/>
    <property type="match status" value="1"/>
</dbReference>
<dbReference type="STRING" id="404433.BTW07_02750"/>
<protein>
    <submittedName>
        <fullName evidence="6">LysR family transcriptional regulator</fullName>
    </submittedName>
</protein>
<comment type="caution">
    <text evidence="6">The sequence shown here is derived from an EMBL/GenBank/DDBJ whole genome shotgun (WGS) entry which is preliminary data.</text>
</comment>
<proteinExistence type="inferred from homology"/>
<accession>A0A1Q8SWX7</accession>
<keyword evidence="4" id="KW-0804">Transcription</keyword>
<dbReference type="SUPFAM" id="SSF46785">
    <property type="entry name" value="Winged helix' DNA-binding domain"/>
    <property type="match status" value="1"/>
</dbReference>
<feature type="domain" description="HTH lysR-type" evidence="5">
    <location>
        <begin position="1"/>
        <end position="62"/>
    </location>
</feature>
<evidence type="ECO:0000256" key="1">
    <source>
        <dbReference type="ARBA" id="ARBA00009437"/>
    </source>
</evidence>
<keyword evidence="3" id="KW-0238">DNA-binding</keyword>
<reference evidence="6 7" key="1">
    <citation type="submission" date="2016-12" db="EMBL/GenBank/DDBJ databases">
        <title>Draft genome sequences of strains Salinicola socius SMB35, Salinicola sp. MH3R3-1 and Chromohalobacter sp. SMB17 from the Verkhnekamsk potash mining region of Russia.</title>
        <authorList>
            <person name="Mavrodi D.V."/>
            <person name="Olsson B.E."/>
            <person name="Korsakova E.S."/>
            <person name="Pyankova A."/>
            <person name="Mavrodi O.V."/>
            <person name="Plotnikova E.G."/>
        </authorList>
    </citation>
    <scope>NUCLEOTIDE SEQUENCE [LARGE SCALE GENOMIC DNA]</scope>
    <source>
        <strain evidence="6 7">SMB35</strain>
    </source>
</reference>
<evidence type="ECO:0000313" key="6">
    <source>
        <dbReference type="EMBL" id="OLO05924.1"/>
    </source>
</evidence>
<dbReference type="PANTHER" id="PTHR30346:SF0">
    <property type="entry name" value="HCA OPERON TRANSCRIPTIONAL ACTIVATOR HCAR"/>
    <property type="match status" value="1"/>
</dbReference>
<dbReference type="Pfam" id="PF03466">
    <property type="entry name" value="LysR_substrate"/>
    <property type="match status" value="1"/>
</dbReference>
<dbReference type="CDD" id="cd08412">
    <property type="entry name" value="PBP2_PAO1_like"/>
    <property type="match status" value="1"/>
</dbReference>
<dbReference type="GO" id="GO:0003700">
    <property type="term" value="F:DNA-binding transcription factor activity"/>
    <property type="evidence" value="ECO:0007669"/>
    <property type="project" value="InterPro"/>
</dbReference>
<comment type="similarity">
    <text evidence="1">Belongs to the LysR transcriptional regulatory family.</text>
</comment>
<dbReference type="PANTHER" id="PTHR30346">
    <property type="entry name" value="TRANSCRIPTIONAL DUAL REGULATOR HCAR-RELATED"/>
    <property type="match status" value="1"/>
</dbReference>
<dbReference type="Gene3D" id="3.40.190.10">
    <property type="entry name" value="Periplasmic binding protein-like II"/>
    <property type="match status" value="2"/>
</dbReference>
<evidence type="ECO:0000313" key="7">
    <source>
        <dbReference type="Proteomes" id="UP000186878"/>
    </source>
</evidence>
<dbReference type="GO" id="GO:0003677">
    <property type="term" value="F:DNA binding"/>
    <property type="evidence" value="ECO:0007669"/>
    <property type="project" value="UniProtKB-KW"/>
</dbReference>
<dbReference type="SUPFAM" id="SSF53850">
    <property type="entry name" value="Periplasmic binding protein-like II"/>
    <property type="match status" value="1"/>
</dbReference>
<gene>
    <name evidence="6" type="ORF">BTW07_02750</name>
</gene>
<dbReference type="InterPro" id="IPR005119">
    <property type="entry name" value="LysR_subst-bd"/>
</dbReference>
<dbReference type="PRINTS" id="PR00039">
    <property type="entry name" value="HTHLYSR"/>
</dbReference>
<sequence length="303" mass="33387">MLHATLKQLRYFVVAGELKSVTRAAEQLHVSQPSISAAIAHLEEASGVQLFVRHHAQGLSLTTAGTQLLGRARSLLYDADSLMQFAISLGEEIAGPLNMAAFHTFAPIFMPRLMQSFLTQFPRVVPQCDEGHQVDIVEGLREGRYELGLIYDMQVPEDIEFQPLCRFPPYAAVAPDHPLAAHERLTIDMLSEYPMVLLDWPMSRDYFLSLFIDAPRQPKIAHRATSLGMVRGLVANGFGFSLLNVPPGRHLALDGKSFRTIPLDGEVRALTVGMATLKGVRSSPAAQAMGEFLKHSELSQAET</sequence>
<dbReference type="AlphaFoldDB" id="A0A1Q8SWX7"/>